<accession>A0A192TBQ4</accession>
<evidence type="ECO:0000256" key="3">
    <source>
        <dbReference type="ARBA" id="ARBA00022694"/>
    </source>
</evidence>
<proteinExistence type="inferred from homology"/>
<dbReference type="Gene3D" id="1.10.3090.10">
    <property type="entry name" value="cca-adding enzyme, domain 2"/>
    <property type="match status" value="1"/>
</dbReference>
<evidence type="ECO:0000259" key="10">
    <source>
        <dbReference type="Pfam" id="PF12627"/>
    </source>
</evidence>
<reference evidence="12 14" key="2">
    <citation type="submission" date="2020-11" db="EMBL/GenBank/DDBJ databases">
        <title>Indigenous Rhizobia Nodulating Common beans in Western Kenya.</title>
        <authorList>
            <person name="Wekesa C.S."/>
            <person name="Oelmueller R."/>
            <person name="Furch A.C."/>
        </authorList>
    </citation>
    <scope>NUCLEOTIDE SEQUENCE [LARGE SCALE GENOMIC DNA]</scope>
    <source>
        <strain evidence="14">BS3</strain>
        <strain evidence="12">S3</strain>
    </source>
</reference>
<dbReference type="Proteomes" id="UP000540266">
    <property type="component" value="Chromosome"/>
</dbReference>
<dbReference type="SUPFAM" id="SSF81891">
    <property type="entry name" value="Poly A polymerase C-terminal region-like"/>
    <property type="match status" value="1"/>
</dbReference>
<dbReference type="Gene3D" id="3.30.460.10">
    <property type="entry name" value="Beta Polymerase, domain 2"/>
    <property type="match status" value="1"/>
</dbReference>
<dbReference type="Pfam" id="PF01743">
    <property type="entry name" value="PolyA_pol"/>
    <property type="match status" value="1"/>
</dbReference>
<keyword evidence="4" id="KW-0548">Nucleotidyltransferase</keyword>
<dbReference type="InterPro" id="IPR032828">
    <property type="entry name" value="PolyA_RNA-bd"/>
</dbReference>
<evidence type="ECO:0000256" key="1">
    <source>
        <dbReference type="ARBA" id="ARBA00001946"/>
    </source>
</evidence>
<dbReference type="PANTHER" id="PTHR46173:SF1">
    <property type="entry name" value="CCA TRNA NUCLEOTIDYLTRANSFERASE 1, MITOCHONDRIAL"/>
    <property type="match status" value="1"/>
</dbReference>
<organism evidence="12 14">
    <name type="scientific">Rhizobium phaseoli</name>
    <dbReference type="NCBI Taxonomy" id="396"/>
    <lineage>
        <taxon>Bacteria</taxon>
        <taxon>Pseudomonadati</taxon>
        <taxon>Pseudomonadota</taxon>
        <taxon>Alphaproteobacteria</taxon>
        <taxon>Hyphomicrobiales</taxon>
        <taxon>Rhizobiaceae</taxon>
        <taxon>Rhizobium/Agrobacterium group</taxon>
        <taxon>Rhizobium</taxon>
    </lineage>
</organism>
<keyword evidence="3" id="KW-0819">tRNA processing</keyword>
<evidence type="ECO:0000313" key="13">
    <source>
        <dbReference type="Proteomes" id="UP000078551"/>
    </source>
</evidence>
<dbReference type="InterPro" id="IPR002646">
    <property type="entry name" value="PolA_pol_head_dom"/>
</dbReference>
<dbReference type="SUPFAM" id="SSF81301">
    <property type="entry name" value="Nucleotidyltransferase"/>
    <property type="match status" value="1"/>
</dbReference>
<dbReference type="GO" id="GO:0016779">
    <property type="term" value="F:nucleotidyltransferase activity"/>
    <property type="evidence" value="ECO:0007669"/>
    <property type="project" value="UniProtKB-KW"/>
</dbReference>
<dbReference type="AlphaFoldDB" id="A0A192TBQ4"/>
<evidence type="ECO:0000256" key="5">
    <source>
        <dbReference type="ARBA" id="ARBA00022723"/>
    </source>
</evidence>
<evidence type="ECO:0000256" key="4">
    <source>
        <dbReference type="ARBA" id="ARBA00022695"/>
    </source>
</evidence>
<keyword evidence="5" id="KW-0479">Metal-binding</keyword>
<keyword evidence="8" id="KW-0694">RNA-binding</keyword>
<dbReference type="Pfam" id="PF12627">
    <property type="entry name" value="PolyA_pol_RNAbd"/>
    <property type="match status" value="1"/>
</dbReference>
<dbReference type="EMBL" id="CP064931">
    <property type="protein sequence ID" value="QPK09693.1"/>
    <property type="molecule type" value="Genomic_DNA"/>
</dbReference>
<dbReference type="Proteomes" id="UP000078551">
    <property type="component" value="Chromosome"/>
</dbReference>
<dbReference type="STRING" id="396.AMC85_CH03198"/>
<evidence type="ECO:0000313" key="14">
    <source>
        <dbReference type="Proteomes" id="UP000540266"/>
    </source>
</evidence>
<comment type="cofactor">
    <cofactor evidence="1">
        <name>Mg(2+)</name>
        <dbReference type="ChEBI" id="CHEBI:18420"/>
    </cofactor>
</comment>
<keyword evidence="2 8" id="KW-0808">Transferase</keyword>
<dbReference type="GO" id="GO:0046872">
    <property type="term" value="F:metal ion binding"/>
    <property type="evidence" value="ECO:0007669"/>
    <property type="project" value="UniProtKB-KW"/>
</dbReference>
<dbReference type="InterPro" id="IPR050264">
    <property type="entry name" value="Bact_CCA-adding_enz_type3_sf"/>
</dbReference>
<keyword evidence="13" id="KW-1185">Reference proteome</keyword>
<keyword evidence="7" id="KW-0460">Magnesium</keyword>
<feature type="domain" description="Poly A polymerase head" evidence="9">
    <location>
        <begin position="38"/>
        <end position="159"/>
    </location>
</feature>
<reference evidence="11 13" key="1">
    <citation type="submission" date="2015-11" db="EMBL/GenBank/DDBJ databases">
        <title>The limits of bacterial species coexistence and the symbiotic plasmid transference in sympatric Rhizobium populations.</title>
        <authorList>
            <person name="Perez-Carrascal O.M."/>
            <person name="VanInsberghe D."/>
            <person name="Juarez S."/>
            <person name="Polz M.F."/>
            <person name="Vinuesa P."/>
            <person name="Gonzalez V."/>
        </authorList>
    </citation>
    <scope>NUCLEOTIDE SEQUENCE [LARGE SCALE GENOMIC DNA]</scope>
    <source>
        <strain evidence="11 13">N771</strain>
    </source>
</reference>
<evidence type="ECO:0000256" key="7">
    <source>
        <dbReference type="ARBA" id="ARBA00022842"/>
    </source>
</evidence>
<comment type="similarity">
    <text evidence="8">Belongs to the tRNA nucleotidyltransferase/poly(A) polymerase family.</text>
</comment>
<evidence type="ECO:0000256" key="6">
    <source>
        <dbReference type="ARBA" id="ARBA00022741"/>
    </source>
</evidence>
<evidence type="ECO:0000313" key="11">
    <source>
        <dbReference type="EMBL" id="ANL85914.1"/>
    </source>
</evidence>
<evidence type="ECO:0000256" key="8">
    <source>
        <dbReference type="RuleBase" id="RU003953"/>
    </source>
</evidence>
<dbReference type="GO" id="GO:0000166">
    <property type="term" value="F:nucleotide binding"/>
    <property type="evidence" value="ECO:0007669"/>
    <property type="project" value="UniProtKB-KW"/>
</dbReference>
<keyword evidence="6" id="KW-0547">Nucleotide-binding</keyword>
<dbReference type="RefSeq" id="WP_064825495.1">
    <property type="nucleotide sequence ID" value="NZ_CP013522.1"/>
</dbReference>
<dbReference type="PANTHER" id="PTHR46173">
    <property type="entry name" value="CCA TRNA NUCLEOTIDYLTRANSFERASE 1, MITOCHONDRIAL"/>
    <property type="match status" value="1"/>
</dbReference>
<evidence type="ECO:0000313" key="12">
    <source>
        <dbReference type="EMBL" id="QPK09693.1"/>
    </source>
</evidence>
<protein>
    <submittedName>
        <fullName evidence="12">CCA tRNA nucleotidyltransferase</fullName>
    </submittedName>
    <submittedName>
        <fullName evidence="11">Poly(A) polymerase domain-containing protein</fullName>
    </submittedName>
</protein>
<dbReference type="EMBL" id="CP013568">
    <property type="protein sequence ID" value="ANL85914.1"/>
    <property type="molecule type" value="Genomic_DNA"/>
</dbReference>
<gene>
    <name evidence="11" type="ORF">AMC81_CH03166</name>
    <name evidence="12" type="ORF">HER27_003740</name>
</gene>
<evidence type="ECO:0000256" key="2">
    <source>
        <dbReference type="ARBA" id="ARBA00022679"/>
    </source>
</evidence>
<dbReference type="GeneID" id="45958465"/>
<sequence>MTGLADQAWFRDPALGRILALLNAGGGAGGGSDGGEGRVVGGAVRNSLMGLPVSDIDIATTLTPEIVIERAAAAGIKAVPTGLQHGTVTLVIDGKPFEVTTLRTDVETDGRHAKVAFSTDWKADAERRDLTINALYADARGEVVDLVGGLADIEARNIRFIGDAATRIAEDHLRILRFFRFFAYYGSGRPDAEGLKACAAARSKLKTLSAERVWSELRKLLGAADPGRALLWMRQVAVLTEILPETERWGIDAIPALVATEKALGWAPDPLLRLAAIVPPDAARLEALAARLKLSNAEAATLKAWAMAAPIDDEISSAAFERLLYRNGADGITTRLKLALGVARGKAEGDLSEMARSARLGKLLDRAMTWKKPQFPVNGADVIAAGIPSGPRVGELLGSLENQWVEENFASDRAELLARLQERVQ</sequence>
<dbReference type="CDD" id="cd05398">
    <property type="entry name" value="NT_ClassII-CCAase"/>
    <property type="match status" value="1"/>
</dbReference>
<dbReference type="InterPro" id="IPR043519">
    <property type="entry name" value="NT_sf"/>
</dbReference>
<dbReference type="GO" id="GO:0008033">
    <property type="term" value="P:tRNA processing"/>
    <property type="evidence" value="ECO:0007669"/>
    <property type="project" value="UniProtKB-KW"/>
</dbReference>
<name>A0A192TBQ4_9HYPH</name>
<dbReference type="GO" id="GO:0000049">
    <property type="term" value="F:tRNA binding"/>
    <property type="evidence" value="ECO:0007669"/>
    <property type="project" value="TreeGrafter"/>
</dbReference>
<evidence type="ECO:0000259" key="9">
    <source>
        <dbReference type="Pfam" id="PF01743"/>
    </source>
</evidence>
<feature type="domain" description="tRNA nucleotidyltransferase/poly(A) polymerase RNA and SrmB- binding" evidence="10">
    <location>
        <begin position="195"/>
        <end position="247"/>
    </location>
</feature>